<reference evidence="4" key="1">
    <citation type="submission" date="2020-10" db="EMBL/GenBank/DDBJ databases">
        <authorList>
            <person name="Gilroy R."/>
        </authorList>
    </citation>
    <scope>NUCLEOTIDE SEQUENCE</scope>
    <source>
        <strain evidence="4">CHK33-4379</strain>
    </source>
</reference>
<dbReference type="Pfam" id="PF20769">
    <property type="entry name" value="YPEB_N"/>
    <property type="match status" value="1"/>
</dbReference>
<feature type="domain" description="PepSY" evidence="1">
    <location>
        <begin position="390"/>
        <end position="432"/>
    </location>
</feature>
<gene>
    <name evidence="4" type="ORF">IAC39_05185</name>
</gene>
<protein>
    <submittedName>
        <fullName evidence="4">Germination protein YpeB</fullName>
    </submittedName>
</protein>
<feature type="domain" description="Sporulation protein YpeB N-terminal" evidence="3">
    <location>
        <begin position="37"/>
        <end position="166"/>
    </location>
</feature>
<dbReference type="InterPro" id="IPR048402">
    <property type="entry name" value="YpeB_N"/>
</dbReference>
<comment type="caution">
    <text evidence="4">The sequence shown here is derived from an EMBL/GenBank/DDBJ whole genome shotgun (WGS) entry which is preliminary data.</text>
</comment>
<name>A0A9D1GTT2_9FIRM</name>
<evidence type="ECO:0000313" key="5">
    <source>
        <dbReference type="Proteomes" id="UP000824136"/>
    </source>
</evidence>
<dbReference type="GO" id="GO:0009847">
    <property type="term" value="P:spore germination"/>
    <property type="evidence" value="ECO:0007669"/>
    <property type="project" value="InterPro"/>
</dbReference>
<organism evidence="4 5">
    <name type="scientific">Candidatus Faeciplasma pullistercoris</name>
    <dbReference type="NCBI Taxonomy" id="2840800"/>
    <lineage>
        <taxon>Bacteria</taxon>
        <taxon>Bacillati</taxon>
        <taxon>Bacillota</taxon>
        <taxon>Clostridia</taxon>
        <taxon>Eubacteriales</taxon>
        <taxon>Oscillospiraceae</taxon>
        <taxon>Oscillospiraceae incertae sedis</taxon>
        <taxon>Candidatus Faeciplasma</taxon>
    </lineage>
</organism>
<evidence type="ECO:0000313" key="4">
    <source>
        <dbReference type="EMBL" id="HIT59081.1"/>
    </source>
</evidence>
<dbReference type="Pfam" id="PF14620">
    <property type="entry name" value="YPEB_PepSY1-2"/>
    <property type="match status" value="1"/>
</dbReference>
<dbReference type="Proteomes" id="UP000824136">
    <property type="component" value="Unassembled WGS sequence"/>
</dbReference>
<feature type="domain" description="Sporulation protein YpeB PepSY1 and PepSY2" evidence="2">
    <location>
        <begin position="183"/>
        <end position="367"/>
    </location>
</feature>
<evidence type="ECO:0000259" key="2">
    <source>
        <dbReference type="Pfam" id="PF14620"/>
    </source>
</evidence>
<accession>A0A9D1GTT2</accession>
<dbReference type="AlphaFoldDB" id="A0A9D1GTT2"/>
<dbReference type="Pfam" id="PF03413">
    <property type="entry name" value="PepSY"/>
    <property type="match status" value="1"/>
</dbReference>
<sequence length="446" mass="50068">MKTVISRRAIARLVSFSLAIIAVLGAADLIYMRRLREAERQIEYGYMQAVDELASSADKLSSTLSKGLYAATPTMMARLSSELISEANTAKTALTKLPVSNINLEKTEKFFSQIGNYAYSLAEQAAMGGTPEYEDYSNMQALCENAENLSKQLWQLRSRFSSNDKTISELFKELENSSDSFITEGFSGMEEGFENTPKLIYDGPFSDHILEREPRLTENAPEVTRDEAVKKAAAYCHLEDWELHDCQTGEDGKMPSYCFYADGLNVAVTKKGGFISYMLRSREPSTKKITPEKAESYATSYLESLGIKNMEKTYYETYNNVTTINYAYEAGDVTCYTDLIKVSVALDNGEILGFDARGYIVNHYERDPAEPTLSVQECQEKLSPALEVVKSSLAIIPTDSVDETYCWEFECKTQDERTVLVYVNCETGEEEDILILLEMPDSTLTI</sequence>
<proteinExistence type="predicted"/>
<dbReference type="InterPro" id="IPR025711">
    <property type="entry name" value="PepSY"/>
</dbReference>
<dbReference type="EMBL" id="DVLL01000020">
    <property type="protein sequence ID" value="HIT59081.1"/>
    <property type="molecule type" value="Genomic_DNA"/>
</dbReference>
<evidence type="ECO:0000259" key="1">
    <source>
        <dbReference type="Pfam" id="PF03413"/>
    </source>
</evidence>
<reference evidence="4" key="2">
    <citation type="journal article" date="2021" name="PeerJ">
        <title>Extensive microbial diversity within the chicken gut microbiome revealed by metagenomics and culture.</title>
        <authorList>
            <person name="Gilroy R."/>
            <person name="Ravi A."/>
            <person name="Getino M."/>
            <person name="Pursley I."/>
            <person name="Horton D.L."/>
            <person name="Alikhan N.F."/>
            <person name="Baker D."/>
            <person name="Gharbi K."/>
            <person name="Hall N."/>
            <person name="Watson M."/>
            <person name="Adriaenssens E.M."/>
            <person name="Foster-Nyarko E."/>
            <person name="Jarju S."/>
            <person name="Secka A."/>
            <person name="Antonio M."/>
            <person name="Oren A."/>
            <person name="Chaudhuri R.R."/>
            <person name="La Ragione R."/>
            <person name="Hildebrand F."/>
            <person name="Pallen M.J."/>
        </authorList>
    </citation>
    <scope>NUCLEOTIDE SEQUENCE</scope>
    <source>
        <strain evidence="4">CHK33-4379</strain>
    </source>
</reference>
<dbReference type="InterPro" id="IPR014239">
    <property type="entry name" value="YpeB_PepSY1-2"/>
</dbReference>
<evidence type="ECO:0000259" key="3">
    <source>
        <dbReference type="Pfam" id="PF20769"/>
    </source>
</evidence>